<reference evidence="2 3" key="1">
    <citation type="journal article" date="2015" name="Microbiome">
        <title>Genomic resolution of linkages in carbon, nitrogen, and sulfur cycling among widespread estuary sediment bacteria.</title>
        <authorList>
            <person name="Baker B.J."/>
            <person name="Lazar C.S."/>
            <person name="Teske A.P."/>
            <person name="Dick G.J."/>
        </authorList>
    </citation>
    <scope>NUCLEOTIDE SEQUENCE [LARGE SCALE GENOMIC DNA]</scope>
    <source>
        <strain evidence="2">DG_26</strain>
    </source>
</reference>
<dbReference type="Proteomes" id="UP000051124">
    <property type="component" value="Unassembled WGS sequence"/>
</dbReference>
<name>A0A0S7WI11_UNCT6</name>
<protein>
    <recommendedName>
        <fullName evidence="1">Carrier domain-containing protein</fullName>
    </recommendedName>
</protein>
<dbReference type="AlphaFoldDB" id="A0A0S7WI11"/>
<dbReference type="Pfam" id="PF00550">
    <property type="entry name" value="PP-binding"/>
    <property type="match status" value="1"/>
</dbReference>
<organism evidence="2 3">
    <name type="scientific">candidate division TA06 bacterium DG_26</name>
    <dbReference type="NCBI Taxonomy" id="1703771"/>
    <lineage>
        <taxon>Bacteria</taxon>
        <taxon>Bacteria division TA06</taxon>
    </lineage>
</organism>
<dbReference type="SUPFAM" id="SSF47336">
    <property type="entry name" value="ACP-like"/>
    <property type="match status" value="1"/>
</dbReference>
<dbReference type="EMBL" id="LIZT01000043">
    <property type="protein sequence ID" value="KPJ49776.1"/>
    <property type="molecule type" value="Genomic_DNA"/>
</dbReference>
<feature type="domain" description="Carrier" evidence="1">
    <location>
        <begin position="6"/>
        <end position="88"/>
    </location>
</feature>
<proteinExistence type="predicted"/>
<evidence type="ECO:0000313" key="3">
    <source>
        <dbReference type="Proteomes" id="UP000051124"/>
    </source>
</evidence>
<gene>
    <name evidence="2" type="ORF">AMJ40_04780</name>
</gene>
<dbReference type="InterPro" id="IPR036736">
    <property type="entry name" value="ACP-like_sf"/>
</dbReference>
<dbReference type="PROSITE" id="PS50075">
    <property type="entry name" value="CARRIER"/>
    <property type="match status" value="1"/>
</dbReference>
<sequence length="90" mass="10287">MRIGEEIEKTGEKEIRKFITDNFMIGQNPDELKRDTSFLDNGIIDSLGVLELVSFVEEKFGIEVRDEELVPDNLDSINNLLGYIRRKLGG</sequence>
<evidence type="ECO:0000259" key="1">
    <source>
        <dbReference type="PROSITE" id="PS50075"/>
    </source>
</evidence>
<comment type="caution">
    <text evidence="2">The sequence shown here is derived from an EMBL/GenBank/DDBJ whole genome shotgun (WGS) entry which is preliminary data.</text>
</comment>
<dbReference type="Gene3D" id="1.10.1200.10">
    <property type="entry name" value="ACP-like"/>
    <property type="match status" value="1"/>
</dbReference>
<accession>A0A0S7WI11</accession>
<evidence type="ECO:0000313" key="2">
    <source>
        <dbReference type="EMBL" id="KPJ49776.1"/>
    </source>
</evidence>
<dbReference type="InterPro" id="IPR009081">
    <property type="entry name" value="PP-bd_ACP"/>
</dbReference>